<accession>A0A2C6KUA3</accession>
<sequence>MVRGFIIYCGVSLLCATHEEHSYTRERHLCMPCISSWRVFSSQEAGWMTGYVEGP</sequence>
<keyword evidence="2" id="KW-1185">Reference proteome</keyword>
<gene>
    <name evidence="1" type="ORF">CSUI_006492</name>
</gene>
<dbReference type="GeneID" id="94429861"/>
<evidence type="ECO:0000313" key="2">
    <source>
        <dbReference type="Proteomes" id="UP000221165"/>
    </source>
</evidence>
<dbReference type="EMBL" id="MIGC01003294">
    <property type="protein sequence ID" value="PHJ19676.1"/>
    <property type="molecule type" value="Genomic_DNA"/>
</dbReference>
<name>A0A2C6KUA3_9APIC</name>
<evidence type="ECO:0000313" key="1">
    <source>
        <dbReference type="EMBL" id="PHJ19676.1"/>
    </source>
</evidence>
<dbReference type="VEuPathDB" id="ToxoDB:CSUI_006492"/>
<dbReference type="Proteomes" id="UP000221165">
    <property type="component" value="Unassembled WGS sequence"/>
</dbReference>
<protein>
    <submittedName>
        <fullName evidence="1">Uncharacterized protein</fullName>
    </submittedName>
</protein>
<dbReference type="AlphaFoldDB" id="A0A2C6KUA3"/>
<proteinExistence type="predicted"/>
<dbReference type="RefSeq" id="XP_067921374.1">
    <property type="nucleotide sequence ID" value="XM_068066650.1"/>
</dbReference>
<reference evidence="1 2" key="1">
    <citation type="journal article" date="2017" name="Int. J. Parasitol.">
        <title>The genome of the protozoan parasite Cystoisospora suis and a reverse vaccinology approach to identify vaccine candidates.</title>
        <authorList>
            <person name="Palmieri N."/>
            <person name="Shrestha A."/>
            <person name="Ruttkowski B."/>
            <person name="Beck T."/>
            <person name="Vogl C."/>
            <person name="Tomley F."/>
            <person name="Blake D.P."/>
            <person name="Joachim A."/>
        </authorList>
    </citation>
    <scope>NUCLEOTIDE SEQUENCE [LARGE SCALE GENOMIC DNA]</scope>
    <source>
        <strain evidence="1 2">Wien I</strain>
    </source>
</reference>
<comment type="caution">
    <text evidence="1">The sequence shown here is derived from an EMBL/GenBank/DDBJ whole genome shotgun (WGS) entry which is preliminary data.</text>
</comment>
<organism evidence="1 2">
    <name type="scientific">Cystoisospora suis</name>
    <dbReference type="NCBI Taxonomy" id="483139"/>
    <lineage>
        <taxon>Eukaryota</taxon>
        <taxon>Sar</taxon>
        <taxon>Alveolata</taxon>
        <taxon>Apicomplexa</taxon>
        <taxon>Conoidasida</taxon>
        <taxon>Coccidia</taxon>
        <taxon>Eucoccidiorida</taxon>
        <taxon>Eimeriorina</taxon>
        <taxon>Sarcocystidae</taxon>
        <taxon>Cystoisospora</taxon>
    </lineage>
</organism>